<accession>K2NXM1</accession>
<dbReference type="InterPro" id="IPR051010">
    <property type="entry name" value="BCAA_transport"/>
</dbReference>
<gene>
    <name evidence="6" type="ORF">NA8A_23894</name>
</gene>
<evidence type="ECO:0000256" key="1">
    <source>
        <dbReference type="ARBA" id="ARBA00010062"/>
    </source>
</evidence>
<keyword evidence="6" id="KW-0675">Receptor</keyword>
<dbReference type="GO" id="GO:0006865">
    <property type="term" value="P:amino acid transport"/>
    <property type="evidence" value="ECO:0007669"/>
    <property type="project" value="UniProtKB-KW"/>
</dbReference>
<evidence type="ECO:0000256" key="4">
    <source>
        <dbReference type="SAM" id="SignalP"/>
    </source>
</evidence>
<dbReference type="Pfam" id="PF13458">
    <property type="entry name" value="Peripla_BP_6"/>
    <property type="match status" value="1"/>
</dbReference>
<keyword evidence="7" id="KW-1185">Reference proteome</keyword>
<dbReference type="InterPro" id="IPR028081">
    <property type="entry name" value="Leu-bd"/>
</dbReference>
<feature type="chain" id="PRO_5003862669" evidence="4">
    <location>
        <begin position="33"/>
        <end position="408"/>
    </location>
</feature>
<feature type="domain" description="Leucine-binding protein" evidence="5">
    <location>
        <begin position="35"/>
        <end position="368"/>
    </location>
</feature>
<dbReference type="eggNOG" id="COG0683">
    <property type="taxonomic scope" value="Bacteria"/>
</dbReference>
<keyword evidence="3" id="KW-0029">Amino-acid transport</keyword>
<evidence type="ECO:0000259" key="5">
    <source>
        <dbReference type="Pfam" id="PF13458"/>
    </source>
</evidence>
<sequence>MTGKFKSVAAGLGLTLLAGVSTVAVTGGAALAQETVKLGILTPKQGPSASIGLNMAQGAELAVAMHGGKVLGKDIETVWLDEASPQVAQQNMQKMADEYKVVGVVGGNSSAATLAMMSVAEREKLPFISAGSAASEVTGANCNRYTFRAQAPVPVQVSAVFNELKDKKIYFFTPAYAFGQDVLRTGRSKLEGINGTEVGNDEVPVNTADYSSYILKIRKAQPDAIFGALVGLDLSNFMKQWNEMGMKGSIPIYEVAVSDTDFWDIGPAAATGTHVKPWYYNDQANPDREKEFVQKYEEKYGQPPSDKAFFGWFSMNAMIDSIEAAGSTEPQKIVPAIESWTYKDGTFPYYFRDFDHQLIRPAVIVKLKDQITDKWDFMDVVSWTSKDADETVAAFGTKEEIGCTMGDL</sequence>
<dbReference type="OrthoDB" id="7235949at2"/>
<dbReference type="InterPro" id="IPR028082">
    <property type="entry name" value="Peripla_BP_I"/>
</dbReference>
<name>K2NXM1_9HYPH</name>
<keyword evidence="2 4" id="KW-0732">Signal</keyword>
<feature type="signal peptide" evidence="4">
    <location>
        <begin position="1"/>
        <end position="32"/>
    </location>
</feature>
<comment type="caution">
    <text evidence="6">The sequence shown here is derived from an EMBL/GenBank/DDBJ whole genome shotgun (WGS) entry which is preliminary data.</text>
</comment>
<dbReference type="SUPFAM" id="SSF53822">
    <property type="entry name" value="Periplasmic binding protein-like I"/>
    <property type="match status" value="1"/>
</dbReference>
<proteinExistence type="inferred from homology"/>
<dbReference type="PATRIC" id="fig|1231190.3.peg.4917"/>
<dbReference type="AlphaFoldDB" id="K2NXM1"/>
<dbReference type="PANTHER" id="PTHR30483">
    <property type="entry name" value="LEUCINE-SPECIFIC-BINDING PROTEIN"/>
    <property type="match status" value="1"/>
</dbReference>
<dbReference type="CDD" id="cd06268">
    <property type="entry name" value="PBP1_ABC_transporter_LIVBP-like"/>
    <property type="match status" value="1"/>
</dbReference>
<organism evidence="6 7">
    <name type="scientific">Nitratireductor indicus C115</name>
    <dbReference type="NCBI Taxonomy" id="1231190"/>
    <lineage>
        <taxon>Bacteria</taxon>
        <taxon>Pseudomonadati</taxon>
        <taxon>Pseudomonadota</taxon>
        <taxon>Alphaproteobacteria</taxon>
        <taxon>Hyphomicrobiales</taxon>
        <taxon>Phyllobacteriaceae</taxon>
        <taxon>Nitratireductor</taxon>
    </lineage>
</organism>
<evidence type="ECO:0000256" key="3">
    <source>
        <dbReference type="ARBA" id="ARBA00022970"/>
    </source>
</evidence>
<protein>
    <submittedName>
        <fullName evidence="6">Extracellular ligand-binding receptor</fullName>
    </submittedName>
</protein>
<dbReference type="PANTHER" id="PTHR30483:SF6">
    <property type="entry name" value="PERIPLASMIC BINDING PROTEIN OF ABC TRANSPORTER FOR NATURAL AMINO ACIDS"/>
    <property type="match status" value="1"/>
</dbReference>
<comment type="similarity">
    <text evidence="1">Belongs to the leucine-binding protein family.</text>
</comment>
<dbReference type="EMBL" id="AMSI01000040">
    <property type="protein sequence ID" value="EKF39841.1"/>
    <property type="molecule type" value="Genomic_DNA"/>
</dbReference>
<dbReference type="STRING" id="721133.SAMN05216176_1307"/>
<keyword evidence="3" id="KW-0813">Transport</keyword>
<evidence type="ECO:0000313" key="6">
    <source>
        <dbReference type="EMBL" id="EKF39841.1"/>
    </source>
</evidence>
<evidence type="ECO:0000313" key="7">
    <source>
        <dbReference type="Proteomes" id="UP000007374"/>
    </source>
</evidence>
<reference evidence="6 7" key="1">
    <citation type="journal article" date="2012" name="J. Bacteriol.">
        <title>Genome Sequence of Nitratireductor indicus Type Strain C115.</title>
        <authorList>
            <person name="Lai Q."/>
            <person name="Li G."/>
            <person name="Yu Z."/>
            <person name="Shao Z."/>
        </authorList>
    </citation>
    <scope>NUCLEOTIDE SEQUENCE [LARGE SCALE GENOMIC DNA]</scope>
    <source>
        <strain evidence="6 7">C115</strain>
    </source>
</reference>
<dbReference type="Gene3D" id="3.40.50.2300">
    <property type="match status" value="2"/>
</dbReference>
<evidence type="ECO:0000256" key="2">
    <source>
        <dbReference type="ARBA" id="ARBA00022729"/>
    </source>
</evidence>
<dbReference type="Proteomes" id="UP000007374">
    <property type="component" value="Unassembled WGS sequence"/>
</dbReference>
<dbReference type="RefSeq" id="WP_009453021.1">
    <property type="nucleotide sequence ID" value="NZ_AMSI01000040.1"/>
</dbReference>